<name>A0A076NH31_9CORY</name>
<evidence type="ECO:0000259" key="2">
    <source>
        <dbReference type="Pfam" id="PF00437"/>
    </source>
</evidence>
<evidence type="ECO:0000256" key="1">
    <source>
        <dbReference type="ARBA" id="ARBA00006611"/>
    </source>
</evidence>
<keyword evidence="4" id="KW-0966">Cell projection</keyword>
<reference evidence="4 6" key="2">
    <citation type="submission" date="2017-06" db="EMBL/GenBank/DDBJ databases">
        <authorList>
            <consortium name="Pathogen Informatics"/>
        </authorList>
    </citation>
    <scope>NUCLEOTIDE SEQUENCE [LARGE SCALE GENOMIC DNA]</scope>
    <source>
        <strain evidence="4 6">NCTC13015</strain>
    </source>
</reference>
<dbReference type="eggNOG" id="COG4962">
    <property type="taxonomic scope" value="Bacteria"/>
</dbReference>
<dbReference type="InterPro" id="IPR050921">
    <property type="entry name" value="T4SS_GSP_E_ATPase"/>
</dbReference>
<dbReference type="Gene3D" id="3.30.450.380">
    <property type="match status" value="1"/>
</dbReference>
<dbReference type="AlphaFoldDB" id="A0A076NH31"/>
<keyword evidence="5" id="KW-1185">Reference proteome</keyword>
<dbReference type="EMBL" id="LT906467">
    <property type="protein sequence ID" value="SNV55783.1"/>
    <property type="molecule type" value="Genomic_DNA"/>
</dbReference>
<dbReference type="InterPro" id="IPR027417">
    <property type="entry name" value="P-loop_NTPase"/>
</dbReference>
<gene>
    <name evidence="4" type="primary">ptlH</name>
    <name evidence="3" type="ORF">CIMIT_00990</name>
    <name evidence="4" type="ORF">SAMEA4535761_00264</name>
</gene>
<keyword evidence="4" id="KW-0282">Flagellum</keyword>
<dbReference type="NCBIfam" id="TIGR03819">
    <property type="entry name" value="heli_sec_ATPase"/>
    <property type="match status" value="1"/>
</dbReference>
<sequence>METSEILSRVQRRLADEHTHPSPDRLAALIREEAVVISDLDVLALMRKLRDDTTGAGPLEPLLAAGDVTDICVNGPDQVFADRGHGLERCEITFETEEAVRALATRLALSCGRRLDDAQPFCDGHLTRDDGTLLRFHAILSPTAKVGTCLSLRVLRTATASLDELEARGSIDGEVAGVLRQMVARRRAFLIVGGTGSGKTTLLSALLAEADPVERIIAIEDTLELTPHHPHVLNLTTRAANAEGAGAISIADLVRQALRMRPDRIVVGEIRGAEVVDLLAALNTGHDGGAGTLHANSIHEVPARLEALAALGGLDRAGLHSQLAAAVDAVVVVKRGPDGRRFVHQLGVLEGQPVATRVVWDSETGATEGFEELIR</sequence>
<organism evidence="3 5">
    <name type="scientific">Corynebacterium imitans</name>
    <dbReference type="NCBI Taxonomy" id="156978"/>
    <lineage>
        <taxon>Bacteria</taxon>
        <taxon>Bacillati</taxon>
        <taxon>Actinomycetota</taxon>
        <taxon>Actinomycetes</taxon>
        <taxon>Mycobacteriales</taxon>
        <taxon>Corynebacteriaceae</taxon>
        <taxon>Corynebacterium</taxon>
    </lineage>
</organism>
<dbReference type="SUPFAM" id="SSF52540">
    <property type="entry name" value="P-loop containing nucleoside triphosphate hydrolases"/>
    <property type="match status" value="1"/>
</dbReference>
<dbReference type="Proteomes" id="UP000215374">
    <property type="component" value="Chromosome 1"/>
</dbReference>
<dbReference type="PANTHER" id="PTHR30486">
    <property type="entry name" value="TWITCHING MOTILITY PROTEIN PILT"/>
    <property type="match status" value="1"/>
</dbReference>
<dbReference type="OrthoDB" id="9810761at2"/>
<evidence type="ECO:0000313" key="5">
    <source>
        <dbReference type="Proteomes" id="UP000028780"/>
    </source>
</evidence>
<dbReference type="PANTHER" id="PTHR30486:SF6">
    <property type="entry name" value="TYPE IV PILUS RETRACTATION ATPASE PILT"/>
    <property type="match status" value="1"/>
</dbReference>
<accession>A0A076NH31</accession>
<dbReference type="CDD" id="cd01130">
    <property type="entry name" value="VirB11-like_ATPase"/>
    <property type="match status" value="1"/>
</dbReference>
<keyword evidence="4" id="KW-0969">Cilium</keyword>
<dbReference type="Gene3D" id="3.40.50.300">
    <property type="entry name" value="P-loop containing nucleotide triphosphate hydrolases"/>
    <property type="match status" value="1"/>
</dbReference>
<reference evidence="3 5" key="1">
    <citation type="submission" date="2014-08" db="EMBL/GenBank/DDBJ databases">
        <title>Complete genome sequence of Corynebacterium imitans DSM 44264, isolated from a five-month-old boy with suspected pharyngeal diphtheria.</title>
        <authorList>
            <person name="Mollmann S."/>
            <person name="Albersmeier A."/>
            <person name="Ruckert C."/>
            <person name="Tauch A."/>
        </authorList>
    </citation>
    <scope>NUCLEOTIDE SEQUENCE [LARGE SCALE GENOMIC DNA]</scope>
    <source>
        <strain evidence="3 5">DSM 44264</strain>
    </source>
</reference>
<evidence type="ECO:0000313" key="4">
    <source>
        <dbReference type="EMBL" id="SNV55783.1"/>
    </source>
</evidence>
<dbReference type="HOGENOM" id="CLU_005379_8_0_11"/>
<evidence type="ECO:0000313" key="6">
    <source>
        <dbReference type="Proteomes" id="UP000215374"/>
    </source>
</evidence>
<dbReference type="STRING" id="156978.CIMIT_00990"/>
<feature type="domain" description="Bacterial type II secretion system protein E" evidence="2">
    <location>
        <begin position="54"/>
        <end position="331"/>
    </location>
</feature>
<dbReference type="Pfam" id="PF00437">
    <property type="entry name" value="T2SSE"/>
    <property type="match status" value="1"/>
</dbReference>
<dbReference type="InterPro" id="IPR001482">
    <property type="entry name" value="T2SS/T4SS_dom"/>
</dbReference>
<protein>
    <submittedName>
        <fullName evidence="3 4">ATPase</fullName>
    </submittedName>
</protein>
<evidence type="ECO:0000313" key="3">
    <source>
        <dbReference type="EMBL" id="AIJ32678.1"/>
    </source>
</evidence>
<comment type="similarity">
    <text evidence="1">Belongs to the GSP E family.</text>
</comment>
<dbReference type="InterPro" id="IPR022399">
    <property type="entry name" value="TadA-like_ATPase"/>
</dbReference>
<dbReference type="EMBL" id="CP009211">
    <property type="protein sequence ID" value="AIJ32678.1"/>
    <property type="molecule type" value="Genomic_DNA"/>
</dbReference>
<dbReference type="Proteomes" id="UP000028780">
    <property type="component" value="Chromosome"/>
</dbReference>
<dbReference type="GO" id="GO:0016887">
    <property type="term" value="F:ATP hydrolysis activity"/>
    <property type="evidence" value="ECO:0007669"/>
    <property type="project" value="InterPro"/>
</dbReference>
<proteinExistence type="inferred from homology"/>
<dbReference type="KEGG" id="cii:CIMIT_00990"/>